<protein>
    <submittedName>
        <fullName evidence="1">Uncharacterized protein</fullName>
    </submittedName>
</protein>
<sequence>MTNEERVTNNTFEKLLEFAGEYGKIKGVTLDLEQAKDKYFKINQNDRLEYYNTRLAIYTLENLPIFEFLLVFGAFSKNSDLLISATVLAAIHEHHSALFTNTPALTALITNKVFQSCDSGTNYSVHCYYHEQNMGSDVVQHAATLLWEKLITMDSFKDDTERLQFWYYRIVYHNDHNSLCSTMPAGAKDRFLNAAVATVLNETDLENGKAEYDKLRLDHHHTDRESIIPEYYVHSELSSIPDDLYEVYQTLIGLNHGHGADLIIEQGCRHGITYLITELVANDKPFKFENTSKLLELADSKPYAFWYTCFLLYYWHPEILPFLIKEEKTAGLGFRLLFEAGINKVADSGKVKACLIQESFGLLLNVLSNDSIIPDDRKAVVIFQCIEFSTGKKFQSISNNRAFQDKHRAEQMALSDKLRELFAAEELPGVVYSKRLKFKKLFYPKLLDKLFDLIGGMEPESNGNGLIGLYHLQLDLMAWVINLSLRKDQEGKQIKKNECIVKYLRGFVNSYLKFINCKEVQKLSIDDGMKWKPGLPSWVTRVEQDDLIDWGKLFLLMEKNYLFDEFLSPDSLKFSNAESEYDDENQLAGRKLRNHISILIKGYNEIQHISRTATITGYPVGQVLNKIESKLATLITRYSKFEPASLRYDIFNESLERWTFGGKSEELLPLIGSVINKFSKENRQSIIRELTKSDHLIRSLKMIEYIVGEDEKKTLLNVVLDEQNIQQIMDKLSYADKQFVIQSLTQSPEFIKQAEDALKDTENTEERRRISHHQFEDEIFHLRANLLIAYHNHDLEKIESLQGPERDQYSGRQFSASQEKKFYEGLIYLDKKEAEKAYAIFNNLLSLNNTDKPTFALNRFASHLVWAGQIADQQERLKKYNDALDEWNGYQSQIGQSDNIDYISEKISINKLEAYEALTDDENFDRLYHELEKETRFKPHFLQIRIKNLMRRKMQAQAEALLQDARTVHALGTGGFPPFIANLEELANTPETINFLAEQHNRILSLPPDKLVQVITGNGLAVETIAEFLLSELLEACNQMLLKINSVSDVHYEDKYSDLLMLVLNGRLQHFHWKVNTLRGGFSDKQSDEADEKAKDDSKAKSNVGEIDFGFYASKGELLGICEALIVEGRNTTEVQKHNLKVFNYDPARKIYFMATYYQGDAENFNAAWSSYKDVVQNFIEFPADYELKDKLKEIDHVKTNASLKLATSEHGTETILYHIFVNINYKLELTKKKVREVRQAEGKK</sequence>
<dbReference type="RefSeq" id="WP_139332166.1">
    <property type="nucleotide sequence ID" value="NZ_FTMG01000001.1"/>
</dbReference>
<keyword evidence="2" id="KW-1185">Reference proteome</keyword>
<organism evidence="1 2">
    <name type="scientific">Mucilaginibacter lappiensis</name>
    <dbReference type="NCBI Taxonomy" id="354630"/>
    <lineage>
        <taxon>Bacteria</taxon>
        <taxon>Pseudomonadati</taxon>
        <taxon>Bacteroidota</taxon>
        <taxon>Sphingobacteriia</taxon>
        <taxon>Sphingobacteriales</taxon>
        <taxon>Sphingobacteriaceae</taxon>
        <taxon>Mucilaginibacter</taxon>
    </lineage>
</organism>
<evidence type="ECO:0000313" key="1">
    <source>
        <dbReference type="EMBL" id="MBB6107681.1"/>
    </source>
</evidence>
<evidence type="ECO:0000313" key="2">
    <source>
        <dbReference type="Proteomes" id="UP000541583"/>
    </source>
</evidence>
<proteinExistence type="predicted"/>
<name>A0ABR6PD49_9SPHI</name>
<accession>A0ABR6PD49</accession>
<dbReference type="EMBL" id="JACHCB010000001">
    <property type="protein sequence ID" value="MBB6107681.1"/>
    <property type="molecule type" value="Genomic_DNA"/>
</dbReference>
<dbReference type="Proteomes" id="UP000541583">
    <property type="component" value="Unassembled WGS sequence"/>
</dbReference>
<reference evidence="1 2" key="1">
    <citation type="submission" date="2020-08" db="EMBL/GenBank/DDBJ databases">
        <title>Genomic Encyclopedia of Type Strains, Phase IV (KMG-V): Genome sequencing to study the core and pangenomes of soil and plant-associated prokaryotes.</title>
        <authorList>
            <person name="Whitman W."/>
        </authorList>
    </citation>
    <scope>NUCLEOTIDE SEQUENCE [LARGE SCALE GENOMIC DNA]</scope>
    <source>
        <strain evidence="1 2">ANJLi2</strain>
    </source>
</reference>
<comment type="caution">
    <text evidence="1">The sequence shown here is derived from an EMBL/GenBank/DDBJ whole genome shotgun (WGS) entry which is preliminary data.</text>
</comment>
<gene>
    <name evidence="1" type="ORF">HDF23_000411</name>
</gene>